<dbReference type="EMBL" id="DXAV01000039">
    <property type="protein sequence ID" value="HIZ91381.1"/>
    <property type="molecule type" value="Genomic_DNA"/>
</dbReference>
<dbReference type="Pfam" id="PF09912">
    <property type="entry name" value="DUF2141"/>
    <property type="match status" value="1"/>
</dbReference>
<proteinExistence type="predicted"/>
<gene>
    <name evidence="2" type="ORF">H9807_04595</name>
</gene>
<name>A0A9D2GY76_9BACE</name>
<keyword evidence="1" id="KW-0732">Signal</keyword>
<reference evidence="2" key="1">
    <citation type="journal article" date="2021" name="PeerJ">
        <title>Extensive microbial diversity within the chicken gut microbiome revealed by metagenomics and culture.</title>
        <authorList>
            <person name="Gilroy R."/>
            <person name="Ravi A."/>
            <person name="Getino M."/>
            <person name="Pursley I."/>
            <person name="Horton D.L."/>
            <person name="Alikhan N.F."/>
            <person name="Baker D."/>
            <person name="Gharbi K."/>
            <person name="Hall N."/>
            <person name="Watson M."/>
            <person name="Adriaenssens E.M."/>
            <person name="Foster-Nyarko E."/>
            <person name="Jarju S."/>
            <person name="Secka A."/>
            <person name="Antonio M."/>
            <person name="Oren A."/>
            <person name="Chaudhuri R.R."/>
            <person name="La Ragione R."/>
            <person name="Hildebrand F."/>
            <person name="Pallen M.J."/>
        </authorList>
    </citation>
    <scope>NUCLEOTIDE SEQUENCE</scope>
    <source>
        <strain evidence="2">CHK118-2852</strain>
    </source>
</reference>
<dbReference type="Proteomes" id="UP000824108">
    <property type="component" value="Unassembled WGS sequence"/>
</dbReference>
<evidence type="ECO:0000256" key="1">
    <source>
        <dbReference type="SAM" id="SignalP"/>
    </source>
</evidence>
<organism evidence="2 3">
    <name type="scientific">Candidatus Bacteroides merdavium</name>
    <dbReference type="NCBI Taxonomy" id="2838472"/>
    <lineage>
        <taxon>Bacteria</taxon>
        <taxon>Pseudomonadati</taxon>
        <taxon>Bacteroidota</taxon>
        <taxon>Bacteroidia</taxon>
        <taxon>Bacteroidales</taxon>
        <taxon>Bacteroidaceae</taxon>
        <taxon>Bacteroides</taxon>
    </lineage>
</organism>
<feature type="chain" id="PRO_5039369056" evidence="1">
    <location>
        <begin position="22"/>
        <end position="137"/>
    </location>
</feature>
<protein>
    <submittedName>
        <fullName evidence="2">DUF2141 domain-containing protein</fullName>
    </submittedName>
</protein>
<dbReference type="InterPro" id="IPR018673">
    <property type="entry name" value="DUF2141"/>
</dbReference>
<evidence type="ECO:0000313" key="3">
    <source>
        <dbReference type="Proteomes" id="UP000824108"/>
    </source>
</evidence>
<reference evidence="2" key="2">
    <citation type="submission" date="2021-04" db="EMBL/GenBank/DDBJ databases">
        <authorList>
            <person name="Gilroy R."/>
        </authorList>
    </citation>
    <scope>NUCLEOTIDE SEQUENCE</scope>
    <source>
        <strain evidence="2">CHK118-2852</strain>
    </source>
</reference>
<feature type="signal peptide" evidence="1">
    <location>
        <begin position="1"/>
        <end position="21"/>
    </location>
</feature>
<accession>A0A9D2GY76</accession>
<sequence>MKTLILVVFLALQGLVHALNAQTLTIRVCDIPKPEGYLYVAFYASEADFLKKLVSGFRVAVTDTVLVIPCRGLPASEYAFSLFQDANGNGRLDTAAFGIPTEKYAFSNDAEGVMGPPSYEKCRFRLQNDTTMVVRLR</sequence>
<evidence type="ECO:0000313" key="2">
    <source>
        <dbReference type="EMBL" id="HIZ91381.1"/>
    </source>
</evidence>
<comment type="caution">
    <text evidence="2">The sequence shown here is derived from an EMBL/GenBank/DDBJ whole genome shotgun (WGS) entry which is preliminary data.</text>
</comment>
<dbReference type="AlphaFoldDB" id="A0A9D2GY76"/>